<dbReference type="AlphaFoldDB" id="A0A439CN73"/>
<gene>
    <name evidence="2" type="ORF">EKO27_g11497</name>
</gene>
<feature type="region of interest" description="Disordered" evidence="1">
    <location>
        <begin position="1"/>
        <end position="39"/>
    </location>
</feature>
<accession>A0A439CN73</accession>
<evidence type="ECO:0000313" key="2">
    <source>
        <dbReference type="EMBL" id="RWA03609.1"/>
    </source>
</evidence>
<dbReference type="Proteomes" id="UP000286045">
    <property type="component" value="Unassembled WGS sequence"/>
</dbReference>
<name>A0A439CN73_9PEZI</name>
<proteinExistence type="predicted"/>
<reference evidence="2 3" key="1">
    <citation type="submission" date="2018-12" db="EMBL/GenBank/DDBJ databases">
        <title>Draft genome sequence of Xylaria grammica IHI A82.</title>
        <authorList>
            <person name="Buettner E."/>
            <person name="Kellner H."/>
        </authorList>
    </citation>
    <scope>NUCLEOTIDE SEQUENCE [LARGE SCALE GENOMIC DNA]</scope>
    <source>
        <strain evidence="2 3">IHI A82</strain>
    </source>
</reference>
<evidence type="ECO:0000313" key="3">
    <source>
        <dbReference type="Proteomes" id="UP000286045"/>
    </source>
</evidence>
<protein>
    <submittedName>
        <fullName evidence="2">Uncharacterized protein</fullName>
    </submittedName>
</protein>
<comment type="caution">
    <text evidence="2">The sequence shown here is derived from an EMBL/GenBank/DDBJ whole genome shotgun (WGS) entry which is preliminary data.</text>
</comment>
<dbReference type="EMBL" id="RYZI01000741">
    <property type="protein sequence ID" value="RWA03609.1"/>
    <property type="molecule type" value="Genomic_DNA"/>
</dbReference>
<feature type="compositionally biased region" description="Low complexity" evidence="1">
    <location>
        <begin position="24"/>
        <end position="39"/>
    </location>
</feature>
<organism evidence="2 3">
    <name type="scientific">Xylaria grammica</name>
    <dbReference type="NCBI Taxonomy" id="363999"/>
    <lineage>
        <taxon>Eukaryota</taxon>
        <taxon>Fungi</taxon>
        <taxon>Dikarya</taxon>
        <taxon>Ascomycota</taxon>
        <taxon>Pezizomycotina</taxon>
        <taxon>Sordariomycetes</taxon>
        <taxon>Xylariomycetidae</taxon>
        <taxon>Xylariales</taxon>
        <taxon>Xylariaceae</taxon>
        <taxon>Xylaria</taxon>
    </lineage>
</organism>
<evidence type="ECO:0000256" key="1">
    <source>
        <dbReference type="SAM" id="MobiDB-lite"/>
    </source>
</evidence>
<keyword evidence="3" id="KW-1185">Reference proteome</keyword>
<sequence>MPEGEVVVNGDEKPTQGDEVVVNGDGSTGDIDKSSSSGSGMRGIDAYDIPWNNAWNTLVSEAVKESKARWKDGDTELWPFEASAIELLSGGIRASTNYSSLIIPLMMTGQSDKVTFLKKWNKETVDGSNAKIRSEDLEEWKIALYIFKGQENIHTLRYPIRFIWVRFTKPGTEVQPELYK</sequence>